<keyword evidence="1" id="KW-0175">Coiled coil</keyword>
<evidence type="ECO:0000256" key="1">
    <source>
        <dbReference type="SAM" id="Coils"/>
    </source>
</evidence>
<organism evidence="2 3">
    <name type="scientific">Phytophthora kernoviae</name>
    <dbReference type="NCBI Taxonomy" id="325452"/>
    <lineage>
        <taxon>Eukaryota</taxon>
        <taxon>Sar</taxon>
        <taxon>Stramenopiles</taxon>
        <taxon>Oomycota</taxon>
        <taxon>Peronosporomycetes</taxon>
        <taxon>Peronosporales</taxon>
        <taxon>Peronosporaceae</taxon>
        <taxon>Phytophthora</taxon>
    </lineage>
</organism>
<proteinExistence type="predicted"/>
<sequence>MRPSSFLLLAADKDVKMKAKEVSKLEKEALKLEKAFQKEQKQIDDMIKRGYRPEEVAAKLGLNKLEDATTSKAWPFYQAFLAKYKSAKELRKAATNTA</sequence>
<name>A0A3F2RBP8_9STRA</name>
<dbReference type="Proteomes" id="UP000277300">
    <property type="component" value="Unassembled WGS sequence"/>
</dbReference>
<dbReference type="EMBL" id="MBDO02000841">
    <property type="protein sequence ID" value="RLN51953.1"/>
    <property type="molecule type" value="Genomic_DNA"/>
</dbReference>
<evidence type="ECO:0000313" key="2">
    <source>
        <dbReference type="EMBL" id="RLN51953.1"/>
    </source>
</evidence>
<comment type="caution">
    <text evidence="2">The sequence shown here is derived from an EMBL/GenBank/DDBJ whole genome shotgun (WGS) entry which is preliminary data.</text>
</comment>
<gene>
    <name evidence="2" type="ORF">BBP00_00009760</name>
</gene>
<dbReference type="AlphaFoldDB" id="A0A3F2RBP8"/>
<reference evidence="2 3" key="1">
    <citation type="submission" date="2018-07" db="EMBL/GenBank/DDBJ databases">
        <title>Genome sequencing of oomycete isolates from Chile give support for New Zealand origin for Phytophthora kernoviae and make available the first Nothophytophthora sp. genome.</title>
        <authorList>
            <person name="Studholme D.J."/>
            <person name="Sanfuentes E."/>
            <person name="Panda P."/>
            <person name="Hill R."/>
            <person name="Sambles C."/>
            <person name="Grant M."/>
            <person name="Williams N.M."/>
            <person name="Mcdougal R.L."/>
        </authorList>
    </citation>
    <scope>NUCLEOTIDE SEQUENCE [LARGE SCALE GENOMIC DNA]</scope>
    <source>
        <strain evidence="2">Chile6</strain>
    </source>
</reference>
<feature type="coiled-coil region" evidence="1">
    <location>
        <begin position="15"/>
        <end position="49"/>
    </location>
</feature>
<accession>A0A3F2RBP8</accession>
<evidence type="ECO:0000313" key="3">
    <source>
        <dbReference type="Proteomes" id="UP000277300"/>
    </source>
</evidence>
<protein>
    <submittedName>
        <fullName evidence="2">Uncharacterized protein</fullName>
    </submittedName>
</protein>